<reference evidence="6" key="1">
    <citation type="submission" date="2016-01" db="EMBL/GenBank/DDBJ databases">
        <title>Complete genome sequence of Microbulbifer sp. CCB-MM1, a halophile isolated from Matang Mangrove Forest, Perak.</title>
        <authorList>
            <person name="Moh T.H."/>
            <person name="Dinesh B."/>
            <person name="Lau N.-S."/>
            <person name="Go F."/>
            <person name="Alexander Chong S.-C."/>
        </authorList>
    </citation>
    <scope>NUCLEOTIDE SEQUENCE [LARGE SCALE GENOMIC DNA]</scope>
    <source>
        <strain evidence="6">CCB-MM1</strain>
    </source>
</reference>
<gene>
    <name evidence="5" type="primary">hchA_1</name>
    <name evidence="5" type="ORF">AUP74_00259</name>
</gene>
<dbReference type="EC" id="4.2.1.130" evidence="5"/>
<keyword evidence="1" id="KW-0346">Stress response</keyword>
<evidence type="ECO:0000313" key="6">
    <source>
        <dbReference type="Proteomes" id="UP000095672"/>
    </source>
</evidence>
<evidence type="ECO:0000256" key="1">
    <source>
        <dbReference type="ARBA" id="ARBA00023016"/>
    </source>
</evidence>
<dbReference type="Pfam" id="PF01965">
    <property type="entry name" value="DJ-1_PfpI"/>
    <property type="match status" value="1"/>
</dbReference>
<organism evidence="5 6">
    <name type="scientific">Microbulbifer aggregans</name>
    <dbReference type="NCBI Taxonomy" id="1769779"/>
    <lineage>
        <taxon>Bacteria</taxon>
        <taxon>Pseudomonadati</taxon>
        <taxon>Pseudomonadota</taxon>
        <taxon>Gammaproteobacteria</taxon>
        <taxon>Cellvibrionales</taxon>
        <taxon>Microbulbiferaceae</taxon>
        <taxon>Microbulbifer</taxon>
    </lineage>
</organism>
<dbReference type="Gene3D" id="3.40.50.880">
    <property type="match status" value="1"/>
</dbReference>
<evidence type="ECO:0000256" key="2">
    <source>
        <dbReference type="ARBA" id="ARBA00023239"/>
    </source>
</evidence>
<dbReference type="GO" id="GO:0019172">
    <property type="term" value="F:glyoxalase III activity"/>
    <property type="evidence" value="ECO:0007669"/>
    <property type="project" value="UniProtKB-EC"/>
</dbReference>
<evidence type="ECO:0000259" key="4">
    <source>
        <dbReference type="Pfam" id="PF01965"/>
    </source>
</evidence>
<dbReference type="STRING" id="1769779.AUP74_00259"/>
<feature type="domain" description="DJ-1/PfpI" evidence="4">
    <location>
        <begin position="24"/>
        <end position="215"/>
    </location>
</feature>
<evidence type="ECO:0000256" key="3">
    <source>
        <dbReference type="ARBA" id="ARBA00038493"/>
    </source>
</evidence>
<dbReference type="SUPFAM" id="SSF52317">
    <property type="entry name" value="Class I glutamine amidotransferase-like"/>
    <property type="match status" value="1"/>
</dbReference>
<keyword evidence="2 5" id="KW-0456">Lyase</keyword>
<dbReference type="EMBL" id="CP014143">
    <property type="protein sequence ID" value="AOS95731.1"/>
    <property type="molecule type" value="Genomic_DNA"/>
</dbReference>
<sequence>MADQRVLFVLTGHSELGETGQKTGFHLSEAAYPWKVLREAGFRVDFATPEGGPAPVDPASEDLEDEINKAFLSDPGVADQIKETPALGTVDLSVYSALYFPGGHGTMWDLPDSTAVQDAIREMAEAGKVVGAVCHGPAAFVNVKLSNGRWFVDGKRLSAFTDDEEKAVEKDDIVPFLLAETLKERGAIHEKADNFGKSVTVDGNLVTGQNPASAQGVGEAIRDRMLAQEST</sequence>
<dbReference type="InterPro" id="IPR050325">
    <property type="entry name" value="Prot/Nucl_acid_deglycase"/>
</dbReference>
<dbReference type="InterPro" id="IPR029062">
    <property type="entry name" value="Class_I_gatase-like"/>
</dbReference>
<accession>A0A1C9W3K2</accession>
<protein>
    <submittedName>
        <fullName evidence="5">Molecular chaperone Hsp31 and glyoxalase 3</fullName>
        <ecNumber evidence="5">4.2.1.130</ecNumber>
    </submittedName>
</protein>
<name>A0A1C9W3K2_9GAMM</name>
<dbReference type="OrthoDB" id="9792284at2"/>
<dbReference type="CDD" id="cd03141">
    <property type="entry name" value="GATase1_Hsp31_like"/>
    <property type="match status" value="1"/>
</dbReference>
<dbReference type="Proteomes" id="UP000095672">
    <property type="component" value="Chromosome"/>
</dbReference>
<comment type="similarity">
    <text evidence="3">Belongs to the peptidase C56 family. HSP31-like subfamily.</text>
</comment>
<dbReference type="InterPro" id="IPR002818">
    <property type="entry name" value="DJ-1/PfpI"/>
</dbReference>
<dbReference type="GO" id="GO:0019243">
    <property type="term" value="P:methylglyoxal catabolic process to D-lactate via S-lactoyl-glutathione"/>
    <property type="evidence" value="ECO:0007669"/>
    <property type="project" value="TreeGrafter"/>
</dbReference>
<dbReference type="AlphaFoldDB" id="A0A1C9W3K2"/>
<dbReference type="RefSeq" id="WP_069945969.1">
    <property type="nucleotide sequence ID" value="NZ_CP014143.1"/>
</dbReference>
<dbReference type="PANTHER" id="PTHR48094">
    <property type="entry name" value="PROTEIN/NUCLEIC ACID DEGLYCASE DJ-1-RELATED"/>
    <property type="match status" value="1"/>
</dbReference>
<evidence type="ECO:0000313" key="5">
    <source>
        <dbReference type="EMBL" id="AOS95731.1"/>
    </source>
</evidence>
<dbReference type="PATRIC" id="fig|1769779.3.peg.256"/>
<keyword evidence="6" id="KW-1185">Reference proteome</keyword>
<dbReference type="GO" id="GO:0005737">
    <property type="term" value="C:cytoplasm"/>
    <property type="evidence" value="ECO:0007669"/>
    <property type="project" value="TreeGrafter"/>
</dbReference>
<dbReference type="KEGG" id="micc:AUP74_00259"/>
<proteinExistence type="inferred from homology"/>
<dbReference type="PANTHER" id="PTHR48094:SF11">
    <property type="entry name" value="GLUTATHIONE-INDEPENDENT GLYOXALASE HSP31-RELATED"/>
    <property type="match status" value="1"/>
</dbReference>